<name>A0A834W6A7_9FABA</name>
<feature type="compositionally biased region" description="Basic residues" evidence="1">
    <location>
        <begin position="69"/>
        <end position="79"/>
    </location>
</feature>
<dbReference type="EMBL" id="JAAIUW010000011">
    <property type="protein sequence ID" value="KAF7809943.1"/>
    <property type="molecule type" value="Genomic_DNA"/>
</dbReference>
<sequence>MEREERKRKFNEAIVNMLYPPPPSQPEQESKPVQAASDAIPDTLLEDSGSASSSGDEEQESEPDQKLTRAQRKKIRKKKLKEEAVRRGELIGPLLPLNRTNTDQCADPDAKRSPPVRPNASEENSGADEPADGLPAKKINQRRKAKKMAKVKPKSSSNSDGGNQHSISNASDDLKEAN</sequence>
<comment type="caution">
    <text evidence="2">The sequence shown here is derived from an EMBL/GenBank/DDBJ whole genome shotgun (WGS) entry which is preliminary data.</text>
</comment>
<evidence type="ECO:0000256" key="1">
    <source>
        <dbReference type="SAM" id="MobiDB-lite"/>
    </source>
</evidence>
<evidence type="ECO:0000313" key="2">
    <source>
        <dbReference type="EMBL" id="KAF7809943.1"/>
    </source>
</evidence>
<gene>
    <name evidence="2" type="ORF">G2W53_036686</name>
</gene>
<evidence type="ECO:0000313" key="3">
    <source>
        <dbReference type="Proteomes" id="UP000634136"/>
    </source>
</evidence>
<feature type="compositionally biased region" description="Basic residues" evidence="1">
    <location>
        <begin position="139"/>
        <end position="153"/>
    </location>
</feature>
<dbReference type="Proteomes" id="UP000634136">
    <property type="component" value="Unassembled WGS sequence"/>
</dbReference>
<keyword evidence="2" id="KW-0547">Nucleotide-binding</keyword>
<proteinExistence type="predicted"/>
<keyword evidence="2" id="KW-0347">Helicase</keyword>
<reference evidence="2" key="1">
    <citation type="submission" date="2020-09" db="EMBL/GenBank/DDBJ databases">
        <title>Genome-Enabled Discovery of Anthraquinone Biosynthesis in Senna tora.</title>
        <authorList>
            <person name="Kang S.-H."/>
            <person name="Pandey R.P."/>
            <person name="Lee C.-M."/>
            <person name="Sim J.-S."/>
            <person name="Jeong J.-T."/>
            <person name="Choi B.-S."/>
            <person name="Jung M."/>
            <person name="Ginzburg D."/>
            <person name="Zhao K."/>
            <person name="Won S.Y."/>
            <person name="Oh T.-J."/>
            <person name="Yu Y."/>
            <person name="Kim N.-H."/>
            <person name="Lee O.R."/>
            <person name="Lee T.-H."/>
            <person name="Bashyal P."/>
            <person name="Kim T.-S."/>
            <person name="Lee W.-H."/>
            <person name="Kawkins C."/>
            <person name="Kim C.-K."/>
            <person name="Kim J.S."/>
            <person name="Ahn B.O."/>
            <person name="Rhee S.Y."/>
            <person name="Sohng J.K."/>
        </authorList>
    </citation>
    <scope>NUCLEOTIDE SEQUENCE</scope>
    <source>
        <tissue evidence="2">Leaf</tissue>
    </source>
</reference>
<dbReference type="GO" id="GO:0004386">
    <property type="term" value="F:helicase activity"/>
    <property type="evidence" value="ECO:0007669"/>
    <property type="project" value="UniProtKB-KW"/>
</dbReference>
<keyword evidence="2" id="KW-0378">Hydrolase</keyword>
<feature type="compositionally biased region" description="Basic and acidic residues" evidence="1">
    <location>
        <begin position="80"/>
        <end position="89"/>
    </location>
</feature>
<feature type="region of interest" description="Disordered" evidence="1">
    <location>
        <begin position="17"/>
        <end position="178"/>
    </location>
</feature>
<protein>
    <submittedName>
        <fullName evidence="2">Pre-mRNA-splicing ATP-dependent RNA helicase prp28</fullName>
    </submittedName>
</protein>
<dbReference type="OrthoDB" id="763372at2759"/>
<feature type="compositionally biased region" description="Polar residues" evidence="1">
    <location>
        <begin position="158"/>
        <end position="171"/>
    </location>
</feature>
<keyword evidence="2" id="KW-0067">ATP-binding</keyword>
<accession>A0A834W6A7</accession>
<dbReference type="AlphaFoldDB" id="A0A834W6A7"/>
<keyword evidence="3" id="KW-1185">Reference proteome</keyword>
<organism evidence="2 3">
    <name type="scientific">Senna tora</name>
    <dbReference type="NCBI Taxonomy" id="362788"/>
    <lineage>
        <taxon>Eukaryota</taxon>
        <taxon>Viridiplantae</taxon>
        <taxon>Streptophyta</taxon>
        <taxon>Embryophyta</taxon>
        <taxon>Tracheophyta</taxon>
        <taxon>Spermatophyta</taxon>
        <taxon>Magnoliopsida</taxon>
        <taxon>eudicotyledons</taxon>
        <taxon>Gunneridae</taxon>
        <taxon>Pentapetalae</taxon>
        <taxon>rosids</taxon>
        <taxon>fabids</taxon>
        <taxon>Fabales</taxon>
        <taxon>Fabaceae</taxon>
        <taxon>Caesalpinioideae</taxon>
        <taxon>Cassia clade</taxon>
        <taxon>Senna</taxon>
    </lineage>
</organism>